<gene>
    <name evidence="5" type="primary">uraD</name>
    <name evidence="5" type="ORF">DLJ53_01810</name>
</gene>
<protein>
    <submittedName>
        <fullName evidence="5">2-oxo-4-hydroxy-4-carboxy-5-ureidoimidazoline decarboxylase</fullName>
    </submittedName>
</protein>
<dbReference type="AlphaFoldDB" id="A0A8B2NWR1"/>
<dbReference type="Pfam" id="PF09349">
    <property type="entry name" value="OHCU_decarbox"/>
    <property type="match status" value="1"/>
</dbReference>
<evidence type="ECO:0000256" key="3">
    <source>
        <dbReference type="ARBA" id="ARBA00023002"/>
    </source>
</evidence>
<evidence type="ECO:0000313" key="5">
    <source>
        <dbReference type="EMBL" id="RAI03281.1"/>
    </source>
</evidence>
<comment type="similarity">
    <text evidence="1">Belongs to the LDH2/MDH2 oxidoreductase family.</text>
</comment>
<dbReference type="InterPro" id="IPR017580">
    <property type="entry name" value="OHCU_decarboxylase-1"/>
</dbReference>
<keyword evidence="6" id="KW-1185">Reference proteome</keyword>
<dbReference type="GO" id="GO:0006144">
    <property type="term" value="P:purine nucleobase metabolic process"/>
    <property type="evidence" value="ECO:0007669"/>
    <property type="project" value="UniProtKB-KW"/>
</dbReference>
<dbReference type="EMBL" id="QHHQ01000001">
    <property type="protein sequence ID" value="RAI03281.1"/>
    <property type="molecule type" value="Genomic_DNA"/>
</dbReference>
<dbReference type="GO" id="GO:0019628">
    <property type="term" value="P:urate catabolic process"/>
    <property type="evidence" value="ECO:0007669"/>
    <property type="project" value="UniProtKB-UniPathway"/>
</dbReference>
<dbReference type="RefSeq" id="WP_111341812.1">
    <property type="nucleotide sequence ID" value="NZ_QHHQ01000001.1"/>
</dbReference>
<dbReference type="Gene3D" id="3.30.1370.60">
    <property type="entry name" value="Hypothetical oxidoreductase yiak, domain 2"/>
    <property type="match status" value="1"/>
</dbReference>
<name>A0A8B2NWR1_9HYPH</name>
<organism evidence="5 6">
    <name type="scientific">Acuticoccus sediminis</name>
    <dbReference type="NCBI Taxonomy" id="2184697"/>
    <lineage>
        <taxon>Bacteria</taxon>
        <taxon>Pseudomonadati</taxon>
        <taxon>Pseudomonadota</taxon>
        <taxon>Alphaproteobacteria</taxon>
        <taxon>Hyphomicrobiales</taxon>
        <taxon>Amorphaceae</taxon>
        <taxon>Acuticoccus</taxon>
    </lineage>
</organism>
<comment type="caution">
    <text evidence="5">The sequence shown here is derived from an EMBL/GenBank/DDBJ whole genome shotgun (WGS) entry which is preliminary data.</text>
</comment>
<dbReference type="Pfam" id="PF02615">
    <property type="entry name" value="Ldh_2"/>
    <property type="match status" value="1"/>
</dbReference>
<feature type="domain" description="Oxo-4-hydroxy-4-carboxy-5-ureidoimidazoline decarboxylase" evidence="4">
    <location>
        <begin position="3"/>
        <end position="154"/>
    </location>
</feature>
<dbReference type="OrthoDB" id="9811519at2"/>
<dbReference type="PANTHER" id="PTHR11091">
    <property type="entry name" value="OXIDOREDUCTASE-RELATED"/>
    <property type="match status" value="1"/>
</dbReference>
<dbReference type="NCBIfam" id="TIGR03164">
    <property type="entry name" value="UHCUDC"/>
    <property type="match status" value="1"/>
</dbReference>
<dbReference type="Proteomes" id="UP000249590">
    <property type="component" value="Unassembled WGS sequence"/>
</dbReference>
<dbReference type="InterPro" id="IPR043144">
    <property type="entry name" value="Mal/L-sulf/L-lact_DH-like_ah"/>
</dbReference>
<dbReference type="SUPFAM" id="SSF89733">
    <property type="entry name" value="L-sulfolactate dehydrogenase-like"/>
    <property type="match status" value="1"/>
</dbReference>
<keyword evidence="3" id="KW-0560">Oxidoreductase</keyword>
<sequence length="491" mass="51651">MKVDRDAFVACYGGVYEHSPWVAERAWDGGIAEAGDLAPVFRRIVDRTGHEAQLALLRAHPDLAGRLAVGGLTAESAAEQAGAGLDQCTEAEFAEFSALNARYVEKFGFPFIVAVRGLDRAAILEAFRKRVEGTPEEEFRTALAQVHRIAALRISEKNVHPEVPRTPVERDDLLRLIGTALARNGASAACATAVAEMTLVAEGDGAHSHGVFRIPGYIAAMKAGAIDGHAAPRFISRQGAVLRYDAMRCAAPYAYDVTLPELARLTQELGVGVLSLANVAHFQAMWPETEWLAEQGLVGFACTANLPYLAPAGGTRPVFGTNPLAFAVPGNPPVAIDMASSTMARGDIMLAAREGRSVADGVGLGPDGLPTSDPAEILKGAQLPFGGHKGSAIALMVELLAGLCGGPYSDVAEDTSKVGLPVGAVFVMALSPEALGGEGALAEAQAFVERLRKVPGVRLPGARRHINRRKPGPLMVENKILAEVRALAGLD</sequence>
<dbReference type="InterPro" id="IPR036111">
    <property type="entry name" value="Mal/L-sulfo/L-lacto_DH-like_sf"/>
</dbReference>
<proteinExistence type="inferred from homology"/>
<evidence type="ECO:0000259" key="4">
    <source>
        <dbReference type="Pfam" id="PF09349"/>
    </source>
</evidence>
<dbReference type="UniPathway" id="UPA00394">
    <property type="reaction ID" value="UER00652"/>
</dbReference>
<dbReference type="GO" id="GO:0000255">
    <property type="term" value="P:allantoin metabolic process"/>
    <property type="evidence" value="ECO:0007669"/>
    <property type="project" value="InterPro"/>
</dbReference>
<dbReference type="GO" id="GO:0016491">
    <property type="term" value="F:oxidoreductase activity"/>
    <property type="evidence" value="ECO:0007669"/>
    <property type="project" value="UniProtKB-KW"/>
</dbReference>
<dbReference type="InterPro" id="IPR018020">
    <property type="entry name" value="OHCU_decarboxylase"/>
</dbReference>
<dbReference type="InterPro" id="IPR036778">
    <property type="entry name" value="OHCU_decarboxylase_sf"/>
</dbReference>
<evidence type="ECO:0000256" key="1">
    <source>
        <dbReference type="ARBA" id="ARBA00006056"/>
    </source>
</evidence>
<dbReference type="SUPFAM" id="SSF158694">
    <property type="entry name" value="UraD-Like"/>
    <property type="match status" value="1"/>
</dbReference>
<dbReference type="PANTHER" id="PTHR11091:SF0">
    <property type="entry name" value="MALATE DEHYDROGENASE"/>
    <property type="match status" value="1"/>
</dbReference>
<dbReference type="Gene3D" id="1.10.3330.10">
    <property type="entry name" value="Oxo-4-hydroxy-4-carboxy-5-ureidoimidazoline decarboxylase"/>
    <property type="match status" value="1"/>
</dbReference>
<dbReference type="Gene3D" id="1.10.1530.10">
    <property type="match status" value="1"/>
</dbReference>
<dbReference type="InterPro" id="IPR043143">
    <property type="entry name" value="Mal/L-sulf/L-lact_DH-like_NADP"/>
</dbReference>
<dbReference type="InterPro" id="IPR003767">
    <property type="entry name" value="Malate/L-lactate_DH-like"/>
</dbReference>
<evidence type="ECO:0000313" key="6">
    <source>
        <dbReference type="Proteomes" id="UP000249590"/>
    </source>
</evidence>
<reference evidence="5 6" key="1">
    <citation type="submission" date="2018-05" db="EMBL/GenBank/DDBJ databases">
        <title>Acuticoccus sediminis sp. nov., isolated from deep-sea sediment of Indian Ocean.</title>
        <authorList>
            <person name="Liu X."/>
            <person name="Lai Q."/>
            <person name="Du Y."/>
            <person name="Sun F."/>
            <person name="Zhang X."/>
            <person name="Wang S."/>
            <person name="Shao Z."/>
        </authorList>
    </citation>
    <scope>NUCLEOTIDE SEQUENCE [LARGE SCALE GENOMIC DNA]</scope>
    <source>
        <strain evidence="5 6">PTG4-2</strain>
    </source>
</reference>
<evidence type="ECO:0000256" key="2">
    <source>
        <dbReference type="ARBA" id="ARBA00022631"/>
    </source>
</evidence>
<accession>A0A8B2NWR1</accession>
<keyword evidence="2" id="KW-0659">Purine metabolism</keyword>